<proteinExistence type="predicted"/>
<dbReference type="AlphaFoldDB" id="A0DKP4"/>
<evidence type="ECO:0000313" key="1">
    <source>
        <dbReference type="EMBL" id="CAK83611.1"/>
    </source>
</evidence>
<dbReference type="Proteomes" id="UP000000600">
    <property type="component" value="Unassembled WGS sequence"/>
</dbReference>
<dbReference type="OrthoDB" id="10258327at2759"/>
<gene>
    <name evidence="1" type="ORF">GSPATT00017941001</name>
</gene>
<evidence type="ECO:0000313" key="2">
    <source>
        <dbReference type="Proteomes" id="UP000000600"/>
    </source>
</evidence>
<dbReference type="EMBL" id="CT868474">
    <property type="protein sequence ID" value="CAK83611.1"/>
    <property type="molecule type" value="Genomic_DNA"/>
</dbReference>
<dbReference type="InParanoid" id="A0DKP4"/>
<dbReference type="HOGENOM" id="CLU_1963840_0_0_1"/>
<sequence length="128" mass="14864">MGTGQYKPLIAKHLNSGTLGHNIQVSHHTVGPVLPNSKFHILRNQYQNSITQLRQEIICLRLKNSQITLPIFHQNKHQIRLCFNLLQLNKDQDIPVETSSEYQQQVPITIDFELDIKMIYKTFCLKSQ</sequence>
<keyword evidence="2" id="KW-1185">Reference proteome</keyword>
<dbReference type="GeneID" id="5036793"/>
<protein>
    <submittedName>
        <fullName evidence="1">Uncharacterized protein</fullName>
    </submittedName>
</protein>
<name>A0DKP4_PARTE</name>
<reference evidence="1 2" key="1">
    <citation type="journal article" date="2006" name="Nature">
        <title>Global trends of whole-genome duplications revealed by the ciliate Paramecium tetraurelia.</title>
        <authorList>
            <consortium name="Genoscope"/>
            <person name="Aury J.-M."/>
            <person name="Jaillon O."/>
            <person name="Duret L."/>
            <person name="Noel B."/>
            <person name="Jubin C."/>
            <person name="Porcel B.M."/>
            <person name="Segurens B."/>
            <person name="Daubin V."/>
            <person name="Anthouard V."/>
            <person name="Aiach N."/>
            <person name="Arnaiz O."/>
            <person name="Billaut A."/>
            <person name="Beisson J."/>
            <person name="Blanc I."/>
            <person name="Bouhouche K."/>
            <person name="Camara F."/>
            <person name="Duharcourt S."/>
            <person name="Guigo R."/>
            <person name="Gogendeau D."/>
            <person name="Katinka M."/>
            <person name="Keller A.-M."/>
            <person name="Kissmehl R."/>
            <person name="Klotz C."/>
            <person name="Koll F."/>
            <person name="Le Moue A."/>
            <person name="Lepere C."/>
            <person name="Malinsky S."/>
            <person name="Nowacki M."/>
            <person name="Nowak J.K."/>
            <person name="Plattner H."/>
            <person name="Poulain J."/>
            <person name="Ruiz F."/>
            <person name="Serrano V."/>
            <person name="Zagulski M."/>
            <person name="Dessen P."/>
            <person name="Betermier M."/>
            <person name="Weissenbach J."/>
            <person name="Scarpelli C."/>
            <person name="Schachter V."/>
            <person name="Sperling L."/>
            <person name="Meyer E."/>
            <person name="Cohen J."/>
            <person name="Wincker P."/>
        </authorList>
    </citation>
    <scope>NUCLEOTIDE SEQUENCE [LARGE SCALE GENOMIC DNA]</scope>
    <source>
        <strain evidence="1 2">Stock d4-2</strain>
    </source>
</reference>
<accession>A0DKP4</accession>
<dbReference type="KEGG" id="ptm:GSPATT00017941001"/>
<organism evidence="1 2">
    <name type="scientific">Paramecium tetraurelia</name>
    <dbReference type="NCBI Taxonomy" id="5888"/>
    <lineage>
        <taxon>Eukaryota</taxon>
        <taxon>Sar</taxon>
        <taxon>Alveolata</taxon>
        <taxon>Ciliophora</taxon>
        <taxon>Intramacronucleata</taxon>
        <taxon>Oligohymenophorea</taxon>
        <taxon>Peniculida</taxon>
        <taxon>Parameciidae</taxon>
        <taxon>Paramecium</taxon>
    </lineage>
</organism>
<dbReference type="RefSeq" id="XP_001451008.1">
    <property type="nucleotide sequence ID" value="XM_001450971.1"/>
</dbReference>